<feature type="compositionally biased region" description="Gly residues" evidence="1">
    <location>
        <begin position="376"/>
        <end position="386"/>
    </location>
</feature>
<organism evidence="2 3">
    <name type="scientific">Actinoplanes cyaneus</name>
    <dbReference type="NCBI Taxonomy" id="52696"/>
    <lineage>
        <taxon>Bacteria</taxon>
        <taxon>Bacillati</taxon>
        <taxon>Actinomycetota</taxon>
        <taxon>Actinomycetes</taxon>
        <taxon>Micromonosporales</taxon>
        <taxon>Micromonosporaceae</taxon>
        <taxon>Actinoplanes</taxon>
    </lineage>
</organism>
<reference evidence="2" key="1">
    <citation type="submission" date="2021-01" db="EMBL/GenBank/DDBJ databases">
        <title>Whole genome shotgun sequence of Actinoplanes cyaneus NBRC 14990.</title>
        <authorList>
            <person name="Komaki H."/>
            <person name="Tamura T."/>
        </authorList>
    </citation>
    <scope>NUCLEOTIDE SEQUENCE</scope>
    <source>
        <strain evidence="2">NBRC 14990</strain>
    </source>
</reference>
<feature type="region of interest" description="Disordered" evidence="1">
    <location>
        <begin position="27"/>
        <end position="67"/>
    </location>
</feature>
<evidence type="ECO:0000313" key="2">
    <source>
        <dbReference type="EMBL" id="GID66325.1"/>
    </source>
</evidence>
<feature type="compositionally biased region" description="Low complexity" evidence="1">
    <location>
        <begin position="122"/>
        <end position="136"/>
    </location>
</feature>
<evidence type="ECO:0000313" key="3">
    <source>
        <dbReference type="Proteomes" id="UP000619479"/>
    </source>
</evidence>
<feature type="region of interest" description="Disordered" evidence="1">
    <location>
        <begin position="90"/>
        <end position="143"/>
    </location>
</feature>
<feature type="compositionally biased region" description="Basic and acidic residues" evidence="1">
    <location>
        <begin position="400"/>
        <end position="412"/>
    </location>
</feature>
<comment type="caution">
    <text evidence="2">The sequence shown here is derived from an EMBL/GenBank/DDBJ whole genome shotgun (WGS) entry which is preliminary data.</text>
</comment>
<feature type="region of interest" description="Disordered" evidence="1">
    <location>
        <begin position="325"/>
        <end position="438"/>
    </location>
</feature>
<dbReference type="AlphaFoldDB" id="A0A919IQM2"/>
<feature type="compositionally biased region" description="Basic and acidic residues" evidence="1">
    <location>
        <begin position="257"/>
        <end position="285"/>
    </location>
</feature>
<evidence type="ECO:0000256" key="1">
    <source>
        <dbReference type="SAM" id="MobiDB-lite"/>
    </source>
</evidence>
<name>A0A919IQM2_9ACTN</name>
<dbReference type="EMBL" id="BOMH01000031">
    <property type="protein sequence ID" value="GID66325.1"/>
    <property type="molecule type" value="Genomic_DNA"/>
</dbReference>
<feature type="compositionally biased region" description="Basic and acidic residues" evidence="1">
    <location>
        <begin position="195"/>
        <end position="204"/>
    </location>
</feature>
<gene>
    <name evidence="2" type="ORF">Acy02nite_42060</name>
</gene>
<feature type="region of interest" description="Disordered" evidence="1">
    <location>
        <begin position="190"/>
        <end position="307"/>
    </location>
</feature>
<dbReference type="Proteomes" id="UP000619479">
    <property type="component" value="Unassembled WGS sequence"/>
</dbReference>
<feature type="compositionally biased region" description="Basic and acidic residues" evidence="1">
    <location>
        <begin position="350"/>
        <end position="375"/>
    </location>
</feature>
<feature type="compositionally biased region" description="Basic and acidic residues" evidence="1">
    <location>
        <begin position="100"/>
        <end position="118"/>
    </location>
</feature>
<accession>A0A919IQM2</accession>
<protein>
    <submittedName>
        <fullName evidence="2">Uncharacterized protein</fullName>
    </submittedName>
</protein>
<feature type="compositionally biased region" description="Low complexity" evidence="1">
    <location>
        <begin position="35"/>
        <end position="45"/>
    </location>
</feature>
<sequence length="438" mass="48393">MTAAGLAFIAGGLATLISFRAVLFGGGDDGEARPRTATRPARTSHPAPPEIESPRVDAVPVDNEPGRGRRLAAAFSGRWEARAERINGLASIGLAEDAEPEPREPRARRAEEPSHPEESWPGEEPAWPGEEPAWPSVEQAWSSVEQIWSSEEQVWAGEEQVWSSEERVWASGEQVWPGEEPAWAGDEQAWAGEEPVWHGDRSWNEEPEPWQAVESCSDEPAAVPGEASRMIDNSAWQTEHEPETDEPYGGPPPRPAPIDRSDRGYGDRIDGWVRPRYPELDDRPPSGDYWTPVPDDLYTDPEPSARGYGWPVPVERLAAVPDYEPVTGFDLSPVEAAEPTTHVPDWPPSPDHRIRLPRSWAERDQRGRDERDGLGRDGLGPGGDRSGIGINREQPSWSEPARRSRRAADGPRPRPRPRPAAAESDSAYISRHAAGPHR</sequence>
<keyword evidence="3" id="KW-1185">Reference proteome</keyword>
<proteinExistence type="predicted"/>